<evidence type="ECO:0000256" key="1">
    <source>
        <dbReference type="SAM" id="Phobius"/>
    </source>
</evidence>
<accession>A0ABX7JRN8</accession>
<dbReference type="EMBL" id="CP070506">
    <property type="protein sequence ID" value="QSB37770.1"/>
    <property type="molecule type" value="Genomic_DNA"/>
</dbReference>
<keyword evidence="1" id="KW-0472">Membrane</keyword>
<dbReference type="RefSeq" id="WP_205475782.1">
    <property type="nucleotide sequence ID" value="NZ_CP070506.1"/>
</dbReference>
<gene>
    <name evidence="2" type="ORF">JTY93_15655</name>
</gene>
<organism evidence="2 3">
    <name type="scientific">Pseudomonas hygromyciniae</name>
    <dbReference type="NCBI Taxonomy" id="2812000"/>
    <lineage>
        <taxon>Bacteria</taxon>
        <taxon>Pseudomonadati</taxon>
        <taxon>Pseudomonadota</taxon>
        <taxon>Gammaproteobacteria</taxon>
        <taxon>Pseudomonadales</taxon>
        <taxon>Pseudomonadaceae</taxon>
        <taxon>Pseudomonas</taxon>
    </lineage>
</organism>
<keyword evidence="1" id="KW-1133">Transmembrane helix</keyword>
<keyword evidence="3" id="KW-1185">Reference proteome</keyword>
<sequence length="76" mass="8384">MYATKLTLLITAIVLYVAGSTFWFFWQVPELLSTGTDQTLVAAFAGTVAWMLLTFGFIIHIIKTARPAGPHDNPRA</sequence>
<proteinExistence type="predicted"/>
<reference evidence="2 3" key="1">
    <citation type="submission" date="2021-02" db="EMBL/GenBank/DDBJ databases">
        <title>Genomic and phenotypic characterization of Pseudomonas hygromyciniae, a novel bacterial species discovered from a commercially purchased antibiotic vial.</title>
        <authorList>
            <person name="Turner T.L."/>
            <person name="Mitra S.D."/>
            <person name="Kochan T.J."/>
            <person name="Pincus N.B."/>
            <person name="Lebrun-Corbin M."/>
            <person name="Cheung B."/>
            <person name="Gatesy S.W."/>
            <person name="Afzal T."/>
            <person name="Ozer E.A."/>
            <person name="Hauser A.R."/>
        </authorList>
    </citation>
    <scope>NUCLEOTIDE SEQUENCE [LARGE SCALE GENOMIC DNA]</scope>
    <source>
        <strain evidence="2 3">SDM007</strain>
    </source>
</reference>
<dbReference type="Proteomes" id="UP000663249">
    <property type="component" value="Chromosome"/>
</dbReference>
<keyword evidence="1" id="KW-0812">Transmembrane</keyword>
<name>A0ABX7JRN8_9PSED</name>
<evidence type="ECO:0000313" key="2">
    <source>
        <dbReference type="EMBL" id="QSB37770.1"/>
    </source>
</evidence>
<feature type="transmembrane region" description="Helical" evidence="1">
    <location>
        <begin position="40"/>
        <end position="62"/>
    </location>
</feature>
<evidence type="ECO:0000313" key="3">
    <source>
        <dbReference type="Proteomes" id="UP000663249"/>
    </source>
</evidence>
<protein>
    <submittedName>
        <fullName evidence="2">Uncharacterized protein</fullName>
    </submittedName>
</protein>
<feature type="transmembrane region" description="Helical" evidence="1">
    <location>
        <begin position="7"/>
        <end position="28"/>
    </location>
</feature>